<dbReference type="PANTHER" id="PTHR30050:SF8">
    <property type="entry name" value="PRIMOSOMAL PROTEIN DNAI"/>
    <property type="match status" value="1"/>
</dbReference>
<dbReference type="GO" id="GO:0006260">
    <property type="term" value="P:DNA replication"/>
    <property type="evidence" value="ECO:0007669"/>
    <property type="project" value="TreeGrafter"/>
</dbReference>
<proteinExistence type="predicted"/>
<organism evidence="1 2">
    <name type="scientific">Mycoplasmopsis canis</name>
    <dbReference type="NCBI Taxonomy" id="29555"/>
    <lineage>
        <taxon>Bacteria</taxon>
        <taxon>Bacillati</taxon>
        <taxon>Mycoplasmatota</taxon>
        <taxon>Mycoplasmoidales</taxon>
        <taxon>Metamycoplasmataceae</taxon>
        <taxon>Mycoplasmopsis</taxon>
    </lineage>
</organism>
<name>A0A449AQL8_9BACT</name>
<dbReference type="RefSeq" id="WP_004795037.1">
    <property type="nucleotide sequence ID" value="NZ_LR215010.1"/>
</dbReference>
<evidence type="ECO:0000313" key="2">
    <source>
        <dbReference type="Proteomes" id="UP000290495"/>
    </source>
</evidence>
<dbReference type="EMBL" id="LR215010">
    <property type="protein sequence ID" value="VEU68864.1"/>
    <property type="molecule type" value="Genomic_DNA"/>
</dbReference>
<accession>A0A449AQL8</accession>
<dbReference type="PANTHER" id="PTHR30050">
    <property type="entry name" value="CHROMOSOMAL REPLICATION INITIATOR PROTEIN DNAA"/>
    <property type="match status" value="1"/>
</dbReference>
<dbReference type="SUPFAM" id="SSF52540">
    <property type="entry name" value="P-loop containing nucleoside triphosphate hydrolases"/>
    <property type="match status" value="1"/>
</dbReference>
<reference evidence="1 2" key="1">
    <citation type="submission" date="2019-01" db="EMBL/GenBank/DDBJ databases">
        <authorList>
            <consortium name="Pathogen Informatics"/>
        </authorList>
    </citation>
    <scope>NUCLEOTIDE SEQUENCE [LARGE SCALE GENOMIC DNA]</scope>
    <source>
        <strain evidence="1 2">NCTC10146</strain>
    </source>
</reference>
<sequence>MISVKKPDLSSNKDFNKIINVQIDEEKIVYKIKRNEFLNSIINKTKMTDEEIFYFAPQLINLVKENSSKEKMIWETVVLRENGKIKFLKKIRNNELTNEYKIKHNIIFQNISKPISTFSFDASHFLENNDHLEIYDYLLEFKNNPLNAHSLFLSGSIESNRSLILSLIANEYAIRDKKVSYIDINNLDDKIKRSLSKGDIDLDFLIEELSNVDILIFDEIGYKQLSLWFLESIFVPILSYRYQNNLKTFFGSYFNFDELHIQLFKKNSSENSFADSPIAKKMIFLINKISEEKAWVGNE</sequence>
<dbReference type="Gene3D" id="3.40.50.300">
    <property type="entry name" value="P-loop containing nucleotide triphosphate hydrolases"/>
    <property type="match status" value="1"/>
</dbReference>
<dbReference type="InterPro" id="IPR027417">
    <property type="entry name" value="P-loop_NTPase"/>
</dbReference>
<evidence type="ECO:0000313" key="1">
    <source>
        <dbReference type="EMBL" id="VEU68864.1"/>
    </source>
</evidence>
<gene>
    <name evidence="1" type="ORF">NCTC10146_00322</name>
</gene>
<dbReference type="AlphaFoldDB" id="A0A449AQL8"/>
<protein>
    <submittedName>
        <fullName evidence="1">Primosomal protein DnaI</fullName>
    </submittedName>
</protein>
<dbReference type="Proteomes" id="UP000290495">
    <property type="component" value="Chromosome"/>
</dbReference>